<keyword evidence="1" id="KW-0472">Membrane</keyword>
<dbReference type="RefSeq" id="WP_339584986.1">
    <property type="nucleotide sequence ID" value="NZ_JBBHJZ010000001.1"/>
</dbReference>
<keyword evidence="3" id="KW-1185">Reference proteome</keyword>
<comment type="caution">
    <text evidence="2">The sequence shown here is derived from an EMBL/GenBank/DDBJ whole genome shotgun (WGS) entry which is preliminary data.</text>
</comment>
<accession>A0ABU8RQ12</accession>
<evidence type="ECO:0000256" key="1">
    <source>
        <dbReference type="SAM" id="Phobius"/>
    </source>
</evidence>
<organism evidence="2 3">
    <name type="scientific">Novosphingobium anseongense</name>
    <dbReference type="NCBI Taxonomy" id="3133436"/>
    <lineage>
        <taxon>Bacteria</taxon>
        <taxon>Pseudomonadati</taxon>
        <taxon>Pseudomonadota</taxon>
        <taxon>Alphaproteobacteria</taxon>
        <taxon>Sphingomonadales</taxon>
        <taxon>Sphingomonadaceae</taxon>
        <taxon>Novosphingobium</taxon>
    </lineage>
</organism>
<keyword evidence="1" id="KW-1133">Transmembrane helix</keyword>
<name>A0ABU8RQ12_9SPHN</name>
<dbReference type="Proteomes" id="UP001361239">
    <property type="component" value="Unassembled WGS sequence"/>
</dbReference>
<dbReference type="EMBL" id="JBBHJZ010000001">
    <property type="protein sequence ID" value="MEJ5975009.1"/>
    <property type="molecule type" value="Genomic_DNA"/>
</dbReference>
<evidence type="ECO:0000313" key="3">
    <source>
        <dbReference type="Proteomes" id="UP001361239"/>
    </source>
</evidence>
<feature type="transmembrane region" description="Helical" evidence="1">
    <location>
        <begin position="24"/>
        <end position="42"/>
    </location>
</feature>
<proteinExistence type="predicted"/>
<gene>
    <name evidence="2" type="ORF">WG901_00045</name>
</gene>
<keyword evidence="1" id="KW-0812">Transmembrane</keyword>
<reference evidence="2 3" key="1">
    <citation type="submission" date="2024-03" db="EMBL/GenBank/DDBJ databases">
        <authorList>
            <person name="Jo J.-H."/>
        </authorList>
    </citation>
    <scope>NUCLEOTIDE SEQUENCE [LARGE SCALE GENOMIC DNA]</scope>
    <source>
        <strain evidence="2 3">PS1R-30</strain>
    </source>
</reference>
<protein>
    <submittedName>
        <fullName evidence="2">Uncharacterized protein</fullName>
    </submittedName>
</protein>
<evidence type="ECO:0000313" key="2">
    <source>
        <dbReference type="EMBL" id="MEJ5975009.1"/>
    </source>
</evidence>
<sequence>MATFAIFISALIFADYSGGLDSGGILLTFLVMATAFVLLALFPRTRGREVIPSPGSDLPTLISQTQDWLEMQRRRLPQQTQTVIDLLESRLEEVSPRLGGLSASDPAAYELRKLLGEHVPSLIKSYTSLPAALTHQPHAGSTPAAQLHAGLETVAREIETIGKTIAAADLDALAIRGRYLDTRYDTSGDHDRD</sequence>